<dbReference type="Proteomes" id="UP001232063">
    <property type="component" value="Unassembled WGS sequence"/>
</dbReference>
<evidence type="ECO:0000313" key="2">
    <source>
        <dbReference type="Proteomes" id="UP001232063"/>
    </source>
</evidence>
<comment type="caution">
    <text evidence="1">The sequence shown here is derived from an EMBL/GenBank/DDBJ whole genome shotgun (WGS) entry which is preliminary data.</text>
</comment>
<protein>
    <recommendedName>
        <fullName evidence="3">Pyrrolo-quinoline quinone</fullName>
    </recommendedName>
</protein>
<dbReference type="InterPro" id="IPR015943">
    <property type="entry name" value="WD40/YVTN_repeat-like_dom_sf"/>
</dbReference>
<dbReference type="InterPro" id="IPR011047">
    <property type="entry name" value="Quinoprotein_ADH-like_sf"/>
</dbReference>
<dbReference type="SUPFAM" id="SSF50998">
    <property type="entry name" value="Quinoprotein alcohol dehydrogenase-like"/>
    <property type="match status" value="1"/>
</dbReference>
<sequence length="181" mass="21143">MRELQNAIIYDDKIYCNTIDVRGNKNFLYCLNPVNGLVVWRAPVTEYATQPVFLCDDVIIYCSFMGNISAFNKQGKVIWQAKFNSSYGGHWVDTTHSTLLVKTVYWKDVVTYAIKSGKVLSEVKSDSLQKVIAENSKNAYPMPKKQYRFERMGRKYVLTCEPEERRGYKKEYKIDIQKHRL</sequence>
<evidence type="ECO:0008006" key="3">
    <source>
        <dbReference type="Google" id="ProtNLM"/>
    </source>
</evidence>
<dbReference type="Gene3D" id="2.130.10.10">
    <property type="entry name" value="YVTN repeat-like/Quinoprotein amine dehydrogenase"/>
    <property type="match status" value="1"/>
</dbReference>
<gene>
    <name evidence="1" type="ORF">QNI22_13815</name>
</gene>
<dbReference type="EMBL" id="JASJOU010000004">
    <property type="protein sequence ID" value="MDJ1501738.1"/>
    <property type="molecule type" value="Genomic_DNA"/>
</dbReference>
<organism evidence="1 2">
    <name type="scientific">Xanthocytophaga agilis</name>
    <dbReference type="NCBI Taxonomy" id="3048010"/>
    <lineage>
        <taxon>Bacteria</taxon>
        <taxon>Pseudomonadati</taxon>
        <taxon>Bacteroidota</taxon>
        <taxon>Cytophagia</taxon>
        <taxon>Cytophagales</taxon>
        <taxon>Rhodocytophagaceae</taxon>
        <taxon>Xanthocytophaga</taxon>
    </lineage>
</organism>
<dbReference type="RefSeq" id="WP_314511348.1">
    <property type="nucleotide sequence ID" value="NZ_JASJOU010000004.1"/>
</dbReference>
<name>A0AAE3UGM4_9BACT</name>
<keyword evidence="2" id="KW-1185">Reference proteome</keyword>
<evidence type="ECO:0000313" key="1">
    <source>
        <dbReference type="EMBL" id="MDJ1501738.1"/>
    </source>
</evidence>
<reference evidence="1" key="1">
    <citation type="submission" date="2023-05" db="EMBL/GenBank/DDBJ databases">
        <authorList>
            <person name="Zhang X."/>
        </authorList>
    </citation>
    <scope>NUCLEOTIDE SEQUENCE</scope>
    <source>
        <strain evidence="1">BD1B2-1</strain>
    </source>
</reference>
<accession>A0AAE3UGM4</accession>
<proteinExistence type="predicted"/>
<dbReference type="AlphaFoldDB" id="A0AAE3UGM4"/>